<evidence type="ECO:0000313" key="1">
    <source>
        <dbReference type="EMBL" id="MFC4676026.1"/>
    </source>
</evidence>
<organism evidence="1 2">
    <name type="scientific">Dysgonomonas termitidis</name>
    <dbReference type="NCBI Taxonomy" id="1516126"/>
    <lineage>
        <taxon>Bacteria</taxon>
        <taxon>Pseudomonadati</taxon>
        <taxon>Bacteroidota</taxon>
        <taxon>Bacteroidia</taxon>
        <taxon>Bacteroidales</taxon>
        <taxon>Dysgonomonadaceae</taxon>
        <taxon>Dysgonomonas</taxon>
    </lineage>
</organism>
<evidence type="ECO:0000313" key="2">
    <source>
        <dbReference type="Proteomes" id="UP001596023"/>
    </source>
</evidence>
<proteinExistence type="predicted"/>
<comment type="caution">
    <text evidence="1">The sequence shown here is derived from an EMBL/GenBank/DDBJ whole genome shotgun (WGS) entry which is preliminary data.</text>
</comment>
<reference evidence="2" key="1">
    <citation type="journal article" date="2019" name="Int. J. Syst. Evol. Microbiol.">
        <title>The Global Catalogue of Microorganisms (GCM) 10K type strain sequencing project: providing services to taxonomists for standard genome sequencing and annotation.</title>
        <authorList>
            <consortium name="The Broad Institute Genomics Platform"/>
            <consortium name="The Broad Institute Genome Sequencing Center for Infectious Disease"/>
            <person name="Wu L."/>
            <person name="Ma J."/>
        </authorList>
    </citation>
    <scope>NUCLEOTIDE SEQUENCE [LARGE SCALE GENOMIC DNA]</scope>
    <source>
        <strain evidence="2">CCUG 66188</strain>
    </source>
</reference>
<dbReference type="SUPFAM" id="SSF53448">
    <property type="entry name" value="Nucleotide-diphospho-sugar transferases"/>
    <property type="match status" value="1"/>
</dbReference>
<dbReference type="Gene3D" id="3.90.550.10">
    <property type="entry name" value="Spore Coat Polysaccharide Biosynthesis Protein SpsA, Chain A"/>
    <property type="match status" value="1"/>
</dbReference>
<evidence type="ECO:0008006" key="3">
    <source>
        <dbReference type="Google" id="ProtNLM"/>
    </source>
</evidence>
<gene>
    <name evidence="1" type="ORF">ACFO6W_20275</name>
</gene>
<keyword evidence="2" id="KW-1185">Reference proteome</keyword>
<sequence length="334" mass="39508">MKIAFTVCSNNYLSQAKALGDSLKKYSPEYTFFIGLCDRRSKQIDYDYYAPAEILEVEKLEIPNFKWMTDNYNIIELNTSVKPYYFQYFLNNYPDAEIVIYFDPDIKVFDNLGSIEEELAGKSILLTPHILSPIADDGKVPDEAIFLNYGVYNLGFLAVCPTPETMKMLKWWSNKLATQCFDRTEKGIFVDQLPMTYVPVFYEDVQVSKNPGYNFAYWNFHERTISERDGKYYINEKYPLVFFHFSNFKPVYPIHITSKQNRFSLDKLPVLKHLFSEYAEILLLNKYNELIKIPNYYSFIYIQEIVKKKSFFSKMKKKNKDRKKIADEGISHYY</sequence>
<dbReference type="RefSeq" id="WP_379999828.1">
    <property type="nucleotide sequence ID" value="NZ_JBHSGN010000121.1"/>
</dbReference>
<name>A0ABV9L230_9BACT</name>
<dbReference type="EMBL" id="JBHSGN010000121">
    <property type="protein sequence ID" value="MFC4676026.1"/>
    <property type="molecule type" value="Genomic_DNA"/>
</dbReference>
<protein>
    <recommendedName>
        <fullName evidence="3">Glycosyl transferase</fullName>
    </recommendedName>
</protein>
<accession>A0ABV9L230</accession>
<dbReference type="InterPro" id="IPR029044">
    <property type="entry name" value="Nucleotide-diphossugar_trans"/>
</dbReference>
<dbReference type="Proteomes" id="UP001596023">
    <property type="component" value="Unassembled WGS sequence"/>
</dbReference>